<accession>A0AAV9VUC3</accession>
<dbReference type="Proteomes" id="UP001370758">
    <property type="component" value="Unassembled WGS sequence"/>
</dbReference>
<comment type="caution">
    <text evidence="2">The sequence shown here is derived from an EMBL/GenBank/DDBJ whole genome shotgun (WGS) entry which is preliminary data.</text>
</comment>
<evidence type="ECO:0000256" key="1">
    <source>
        <dbReference type="SAM" id="SignalP"/>
    </source>
</evidence>
<feature type="chain" id="PRO_5043866544" evidence="1">
    <location>
        <begin position="22"/>
        <end position="210"/>
    </location>
</feature>
<protein>
    <submittedName>
        <fullName evidence="2">Uncharacterized protein</fullName>
    </submittedName>
</protein>
<evidence type="ECO:0000313" key="3">
    <source>
        <dbReference type="Proteomes" id="UP001370758"/>
    </source>
</evidence>
<gene>
    <name evidence="2" type="ORF">TWF481_001758</name>
</gene>
<keyword evidence="1" id="KW-0732">Signal</keyword>
<name>A0AAV9VUC3_9PEZI</name>
<keyword evidence="3" id="KW-1185">Reference proteome</keyword>
<sequence>MLRSTILSLSLLSCFAGLGYSQINPARNVLVDFEDAPEFDAPVGVSSQILFSDFTVIKNTLKQSGGLAASARLPINSNIKPPALEISYPGSKVAWFQPQELNFGCQLHFPGVAPSPMICKATFIPYVTVSNPDGTQSLQALSAQEEESIPGINTSTDGMKKVTFNIGSNVTRLVITVSDAKKFLASLLSGVTGAYCTIVIDDVKYILVEK</sequence>
<feature type="signal peptide" evidence="1">
    <location>
        <begin position="1"/>
        <end position="21"/>
    </location>
</feature>
<proteinExistence type="predicted"/>
<dbReference type="EMBL" id="JAVHJL010000010">
    <property type="protein sequence ID" value="KAK6496770.1"/>
    <property type="molecule type" value="Genomic_DNA"/>
</dbReference>
<organism evidence="2 3">
    <name type="scientific">Arthrobotrys musiformis</name>
    <dbReference type="NCBI Taxonomy" id="47236"/>
    <lineage>
        <taxon>Eukaryota</taxon>
        <taxon>Fungi</taxon>
        <taxon>Dikarya</taxon>
        <taxon>Ascomycota</taxon>
        <taxon>Pezizomycotina</taxon>
        <taxon>Orbiliomycetes</taxon>
        <taxon>Orbiliales</taxon>
        <taxon>Orbiliaceae</taxon>
        <taxon>Arthrobotrys</taxon>
    </lineage>
</organism>
<evidence type="ECO:0000313" key="2">
    <source>
        <dbReference type="EMBL" id="KAK6496770.1"/>
    </source>
</evidence>
<dbReference type="AlphaFoldDB" id="A0AAV9VUC3"/>
<reference evidence="2 3" key="1">
    <citation type="submission" date="2023-08" db="EMBL/GenBank/DDBJ databases">
        <authorList>
            <person name="Palmer J.M."/>
        </authorList>
    </citation>
    <scope>NUCLEOTIDE SEQUENCE [LARGE SCALE GENOMIC DNA]</scope>
    <source>
        <strain evidence="2 3">TWF481</strain>
    </source>
</reference>